<dbReference type="AlphaFoldDB" id="A0A1L7I0F2"/>
<evidence type="ECO:0000313" key="2">
    <source>
        <dbReference type="Proteomes" id="UP000186230"/>
    </source>
</evidence>
<accession>A0A1L7I0F2</accession>
<gene>
    <name evidence="1" type="ORF">GRFL_0326</name>
</gene>
<organism evidence="1 2">
    <name type="scientific">Christiangramia flava JLT2011</name>
    <dbReference type="NCBI Taxonomy" id="1229726"/>
    <lineage>
        <taxon>Bacteria</taxon>
        <taxon>Pseudomonadati</taxon>
        <taxon>Bacteroidota</taxon>
        <taxon>Flavobacteriia</taxon>
        <taxon>Flavobacteriales</taxon>
        <taxon>Flavobacteriaceae</taxon>
        <taxon>Christiangramia</taxon>
    </lineage>
</organism>
<keyword evidence="2" id="KW-1185">Reference proteome</keyword>
<sequence>MILPNMAEKENQMLAKASEAFMEINGRARSIKARYNSQFRSYIKNPMMEAMASTITVSNAFSFFIRKGCK</sequence>
<dbReference type="Proteomes" id="UP000186230">
    <property type="component" value="Chromosome"/>
</dbReference>
<dbReference type="KEGG" id="gfl:GRFL_0326"/>
<proteinExistence type="predicted"/>
<dbReference type="EMBL" id="CP016359">
    <property type="protein sequence ID" value="APU67050.1"/>
    <property type="molecule type" value="Genomic_DNA"/>
</dbReference>
<reference evidence="1 2" key="1">
    <citation type="submission" date="2016-07" db="EMBL/GenBank/DDBJ databases">
        <title>Multi-omics approach to identify versatile polysaccharide utilization systems of a marine flavobacterium Gramella flava.</title>
        <authorList>
            <person name="Tang K."/>
        </authorList>
    </citation>
    <scope>NUCLEOTIDE SEQUENCE [LARGE SCALE GENOMIC DNA]</scope>
    <source>
        <strain evidence="1 2">JLT2011</strain>
    </source>
</reference>
<evidence type="ECO:0000313" key="1">
    <source>
        <dbReference type="EMBL" id="APU67050.1"/>
    </source>
</evidence>
<protein>
    <submittedName>
        <fullName evidence="1">Uncharacterized protein</fullName>
    </submittedName>
</protein>
<name>A0A1L7I0F2_9FLAO</name>